<dbReference type="Proteomes" id="UP000694888">
    <property type="component" value="Unplaced"/>
</dbReference>
<dbReference type="InterPro" id="IPR013320">
    <property type="entry name" value="ConA-like_dom_sf"/>
</dbReference>
<proteinExistence type="predicted"/>
<name>A0ABM0ZXP0_APLCA</name>
<reference evidence="2" key="1">
    <citation type="submission" date="2025-08" db="UniProtKB">
        <authorList>
            <consortium name="RefSeq"/>
        </authorList>
    </citation>
    <scope>IDENTIFICATION</scope>
</reference>
<dbReference type="GeneID" id="101847416"/>
<sequence>MQCYFPPAPGRRRRDINDDIDAVTMGVSNTIAVVRQCPFGLFWSQQTRTCEQASIISPAEDECNGSRSRTRSSNNCRGYYACVGRRSVPNCCPMGYAYSKVGCVVCPGCIDSCSSVSAARTYACVFRPVWNDPTSFERYRLSSDGEGSYVAQQCPDNTYFNLASCDCVPKPWRAENETVCGPRLDIPNFAIRRSEFTSENIQLTNLGQAVLDGSTSKLRINLDGNADFANYGGPLVIQFRYKESEEIVSRQALLSSPDCPRAGFLLITVDRESILMEVTTDGGLLTTLKLPTAGFKPDEWKTLRVVDNNDYISLMVSDGEDGYVTRTRAPASPYVQCGLDLGSANFVNGFKGQIEQFTFYQCIPTNIVG</sequence>
<protein>
    <submittedName>
        <fullName evidence="2">Protein PIF</fullName>
    </submittedName>
</protein>
<keyword evidence="1" id="KW-1185">Reference proteome</keyword>
<evidence type="ECO:0000313" key="2">
    <source>
        <dbReference type="RefSeq" id="XP_012936621.1"/>
    </source>
</evidence>
<evidence type="ECO:0000313" key="1">
    <source>
        <dbReference type="Proteomes" id="UP000694888"/>
    </source>
</evidence>
<gene>
    <name evidence="2" type="primary">LOC101847416</name>
</gene>
<dbReference type="RefSeq" id="XP_012936621.1">
    <property type="nucleotide sequence ID" value="XM_013081167.1"/>
</dbReference>
<dbReference type="SUPFAM" id="SSF49899">
    <property type="entry name" value="Concanavalin A-like lectins/glucanases"/>
    <property type="match status" value="1"/>
</dbReference>
<accession>A0ABM0ZXP0</accession>
<organism evidence="1 2">
    <name type="scientific">Aplysia californica</name>
    <name type="common">California sea hare</name>
    <dbReference type="NCBI Taxonomy" id="6500"/>
    <lineage>
        <taxon>Eukaryota</taxon>
        <taxon>Metazoa</taxon>
        <taxon>Spiralia</taxon>
        <taxon>Lophotrochozoa</taxon>
        <taxon>Mollusca</taxon>
        <taxon>Gastropoda</taxon>
        <taxon>Heterobranchia</taxon>
        <taxon>Euthyneura</taxon>
        <taxon>Tectipleura</taxon>
        <taxon>Aplysiida</taxon>
        <taxon>Aplysioidea</taxon>
        <taxon>Aplysiidae</taxon>
        <taxon>Aplysia</taxon>
    </lineage>
</organism>